<evidence type="ECO:0000256" key="4">
    <source>
        <dbReference type="SAM" id="MobiDB-lite"/>
    </source>
</evidence>
<dbReference type="PROSITE" id="PS51375">
    <property type="entry name" value="PPR"/>
    <property type="match status" value="6"/>
</dbReference>
<feature type="repeat" description="PPR" evidence="3">
    <location>
        <begin position="288"/>
        <end position="322"/>
    </location>
</feature>
<evidence type="ECO:0000313" key="6">
    <source>
        <dbReference type="EMBL" id="KAH7315348.1"/>
    </source>
</evidence>
<gene>
    <name evidence="6" type="ORF">KP509_21G045800</name>
</gene>
<dbReference type="GO" id="GO:0003729">
    <property type="term" value="F:mRNA binding"/>
    <property type="evidence" value="ECO:0007669"/>
    <property type="project" value="InterPro"/>
</dbReference>
<feature type="repeat" description="PPR" evidence="3">
    <location>
        <begin position="253"/>
        <end position="287"/>
    </location>
</feature>
<evidence type="ECO:0000256" key="2">
    <source>
        <dbReference type="ARBA" id="ARBA00022737"/>
    </source>
</evidence>
<comment type="similarity">
    <text evidence="1">Belongs to the PPR family. P subfamily.</text>
</comment>
<dbReference type="OMA" id="YCINGLP"/>
<accession>A0A8T2S9X1</accession>
<evidence type="ECO:0000256" key="3">
    <source>
        <dbReference type="PROSITE-ProRule" id="PRU00708"/>
    </source>
</evidence>
<keyword evidence="2" id="KW-0677">Repeat</keyword>
<dbReference type="Pfam" id="PF13041">
    <property type="entry name" value="PPR_2"/>
    <property type="match status" value="1"/>
</dbReference>
<dbReference type="InterPro" id="IPR033443">
    <property type="entry name" value="PROP1-like_PPR_dom"/>
</dbReference>
<keyword evidence="7" id="KW-1185">Reference proteome</keyword>
<feature type="repeat" description="PPR" evidence="3">
    <location>
        <begin position="142"/>
        <end position="176"/>
    </location>
</feature>
<dbReference type="InterPro" id="IPR044179">
    <property type="entry name" value="PPR5-like"/>
</dbReference>
<feature type="region of interest" description="Disordered" evidence="4">
    <location>
        <begin position="478"/>
        <end position="508"/>
    </location>
</feature>
<dbReference type="OrthoDB" id="185373at2759"/>
<feature type="domain" description="PROP1-like PPR" evidence="5">
    <location>
        <begin position="304"/>
        <end position="408"/>
    </location>
</feature>
<sequence>MVHSRQFSSSMSATDQARLFSSLIHGKLHTFLSNLQNESHNHGHFVQKKNSARMVTTCAFTGRKTLKNKKHAALPPLDHVEALVSALSAEDNNHFAALAFHSKYMETSDWFKLFENLGKRENWLLILEIFRWMQQQRWYRPDDGFYSKIISILGKTNQLNRAVWLFKEMKKQGCRPDTSVFNSLINAHIRNSSNKEIALVKALKYFEYMKTTRHCKPNLVTYNTLLRACAQAKEHKRLEQLFEEMCQEGIKPDICTFNGIIDAHGKAGEFSAMVSMFRKMRKCKIKPDYMTYNSMIDAYGKAGLITEMEEALEDMATSKVKPQLSTLNSLINNYGAAKRVDLMELVVQNMSALGIHPSLITYEVLIKGYGNSGCFEKLRTCLEAMLDAGVMPETTTLNAVMEVYSNNGLFKEAENLLDNVAVMPTELTYLILYRGYLKHGRVDKIDALIERMNAAGIVPNDKFLMHSLEFATLDPKSRTSRDVAKDSSNNAKRVSMHLENSRTIPKSA</sequence>
<evidence type="ECO:0000259" key="5">
    <source>
        <dbReference type="Pfam" id="PF17177"/>
    </source>
</evidence>
<dbReference type="NCBIfam" id="TIGR00756">
    <property type="entry name" value="PPR"/>
    <property type="match status" value="7"/>
</dbReference>
<dbReference type="Pfam" id="PF13812">
    <property type="entry name" value="PPR_3"/>
    <property type="match status" value="2"/>
</dbReference>
<dbReference type="Pfam" id="PF17177">
    <property type="entry name" value="PPR_long"/>
    <property type="match status" value="1"/>
</dbReference>
<dbReference type="Gene3D" id="1.25.40.10">
    <property type="entry name" value="Tetratricopeptide repeat domain"/>
    <property type="match status" value="3"/>
</dbReference>
<dbReference type="Proteomes" id="UP000825935">
    <property type="component" value="Chromosome 21"/>
</dbReference>
<evidence type="ECO:0000256" key="1">
    <source>
        <dbReference type="ARBA" id="ARBA00007626"/>
    </source>
</evidence>
<dbReference type="EMBL" id="CM035426">
    <property type="protein sequence ID" value="KAH7315348.1"/>
    <property type="molecule type" value="Genomic_DNA"/>
</dbReference>
<proteinExistence type="inferred from homology"/>
<reference evidence="6" key="1">
    <citation type="submission" date="2021-08" db="EMBL/GenBank/DDBJ databases">
        <title>WGS assembly of Ceratopteris richardii.</title>
        <authorList>
            <person name="Marchant D.B."/>
            <person name="Chen G."/>
            <person name="Jenkins J."/>
            <person name="Shu S."/>
            <person name="Leebens-Mack J."/>
            <person name="Grimwood J."/>
            <person name="Schmutz J."/>
            <person name="Soltis P."/>
            <person name="Soltis D."/>
            <person name="Chen Z.-H."/>
        </authorList>
    </citation>
    <scope>NUCLEOTIDE SEQUENCE</scope>
    <source>
        <strain evidence="6">Whitten #5841</strain>
        <tissue evidence="6">Leaf</tissue>
    </source>
</reference>
<dbReference type="PANTHER" id="PTHR47874">
    <property type="entry name" value="EXPRESSED PROTEIN"/>
    <property type="match status" value="1"/>
</dbReference>
<dbReference type="InterPro" id="IPR002885">
    <property type="entry name" value="PPR_rpt"/>
</dbReference>
<dbReference type="AlphaFoldDB" id="A0A8T2S9X1"/>
<organism evidence="6 7">
    <name type="scientific">Ceratopteris richardii</name>
    <name type="common">Triangle waterfern</name>
    <dbReference type="NCBI Taxonomy" id="49495"/>
    <lineage>
        <taxon>Eukaryota</taxon>
        <taxon>Viridiplantae</taxon>
        <taxon>Streptophyta</taxon>
        <taxon>Embryophyta</taxon>
        <taxon>Tracheophyta</taxon>
        <taxon>Polypodiopsida</taxon>
        <taxon>Polypodiidae</taxon>
        <taxon>Polypodiales</taxon>
        <taxon>Pteridineae</taxon>
        <taxon>Pteridaceae</taxon>
        <taxon>Parkerioideae</taxon>
        <taxon>Ceratopteris</taxon>
    </lineage>
</organism>
<feature type="repeat" description="PPR" evidence="3">
    <location>
        <begin position="358"/>
        <end position="392"/>
    </location>
</feature>
<evidence type="ECO:0000313" key="7">
    <source>
        <dbReference type="Proteomes" id="UP000825935"/>
    </source>
</evidence>
<feature type="repeat" description="PPR" evidence="3">
    <location>
        <begin position="425"/>
        <end position="459"/>
    </location>
</feature>
<name>A0A8T2S9X1_CERRI</name>
<dbReference type="InterPro" id="IPR011990">
    <property type="entry name" value="TPR-like_helical_dom_sf"/>
</dbReference>
<dbReference type="PANTHER" id="PTHR47874:SF5">
    <property type="entry name" value="PENTATRICOPEPTIDE REPEAT-CONTAINING PROTEIN PPR5 HOMOLOG, CHLOROPLASTIC"/>
    <property type="match status" value="1"/>
</dbReference>
<dbReference type="Pfam" id="PF01535">
    <property type="entry name" value="PPR"/>
    <property type="match status" value="1"/>
</dbReference>
<comment type="caution">
    <text evidence="6">The sequence shown here is derived from an EMBL/GenBank/DDBJ whole genome shotgun (WGS) entry which is preliminary data.</text>
</comment>
<protein>
    <recommendedName>
        <fullName evidence="5">PROP1-like PPR domain-containing protein</fullName>
    </recommendedName>
</protein>
<feature type="repeat" description="PPR" evidence="3">
    <location>
        <begin position="218"/>
        <end position="252"/>
    </location>
</feature>